<name>A0A1H7HI62_STIAU</name>
<dbReference type="OrthoDB" id="118811at2"/>
<sequence>MKRRPEDLVVFLGPSLPASEARKRVPCHVLPPARQGDVWRALSLRPRVIALVDGVFEAQPSVWHHELLAALEAGVAVFGGASMGALRAVELAPHGMVGVGRIFEWYRDGVVEDDAEVALLHADAEHGYRPLTVPLVNVRHVAAKAREAKVLNLAQARALVKAAAGLFYQERTWKRVLSSVRPAWTSATRGGWEGWWARGVEDLKQLDALECLRAAAAFTGMPVRSVGPRHPMRLAPSSLVRRRQLADGVSVVKGQAVPASQVLAALQRAPDSTELAEAGLRRALLAGWARSLGFTPHEDEVRAAEAEWWRRHPVPASARAAFLVECGLEGQGLRRLCEERALERLVLTYASRLLPDGPSWQEALASEARLQGRWSQAAREVGRPGRRRAR</sequence>
<dbReference type="Proteomes" id="UP000182719">
    <property type="component" value="Unassembled WGS sequence"/>
</dbReference>
<organism evidence="3 4">
    <name type="scientific">Stigmatella aurantiaca</name>
    <dbReference type="NCBI Taxonomy" id="41"/>
    <lineage>
        <taxon>Bacteria</taxon>
        <taxon>Pseudomonadati</taxon>
        <taxon>Myxococcota</taxon>
        <taxon>Myxococcia</taxon>
        <taxon>Myxococcales</taxon>
        <taxon>Cystobacterineae</taxon>
        <taxon>Archangiaceae</taxon>
        <taxon>Stigmatella</taxon>
    </lineage>
</organism>
<accession>A0A1H7HI62</accession>
<dbReference type="EMBL" id="FOAP01000001">
    <property type="protein sequence ID" value="SEK49347.1"/>
    <property type="molecule type" value="Genomic_DNA"/>
</dbReference>
<dbReference type="RefSeq" id="WP_075004909.1">
    <property type="nucleotide sequence ID" value="NZ_FOAP01000001.1"/>
</dbReference>
<dbReference type="AlphaFoldDB" id="A0A1H7HI62"/>
<dbReference type="Pfam" id="PF07812">
    <property type="entry name" value="TfuA"/>
    <property type="match status" value="1"/>
</dbReference>
<evidence type="ECO:0000259" key="2">
    <source>
        <dbReference type="Pfam" id="PF07812"/>
    </source>
</evidence>
<gene>
    <name evidence="3" type="ORF">SAMN05444354_101708</name>
</gene>
<feature type="domain" description="TfuA-like core" evidence="2">
    <location>
        <begin position="53"/>
        <end position="172"/>
    </location>
</feature>
<evidence type="ECO:0000256" key="1">
    <source>
        <dbReference type="SAM" id="MobiDB-lite"/>
    </source>
</evidence>
<dbReference type="InterPro" id="IPR012924">
    <property type="entry name" value="TfuA_core"/>
</dbReference>
<reference evidence="4" key="1">
    <citation type="submission" date="2016-10" db="EMBL/GenBank/DDBJ databases">
        <authorList>
            <person name="Varghese N."/>
            <person name="Submissions S."/>
        </authorList>
    </citation>
    <scope>NUCLEOTIDE SEQUENCE [LARGE SCALE GENOMIC DNA]</scope>
    <source>
        <strain evidence="4">DSM 17044</strain>
    </source>
</reference>
<keyword evidence="4" id="KW-1185">Reference proteome</keyword>
<feature type="region of interest" description="Disordered" evidence="1">
    <location>
        <begin position="369"/>
        <end position="390"/>
    </location>
</feature>
<protein>
    <recommendedName>
        <fullName evidence="2">TfuA-like core domain-containing protein</fullName>
    </recommendedName>
</protein>
<evidence type="ECO:0000313" key="3">
    <source>
        <dbReference type="EMBL" id="SEK49347.1"/>
    </source>
</evidence>
<evidence type="ECO:0000313" key="4">
    <source>
        <dbReference type="Proteomes" id="UP000182719"/>
    </source>
</evidence>
<proteinExistence type="predicted"/>